<dbReference type="RefSeq" id="XP_007333723.1">
    <property type="nucleotide sequence ID" value="XM_007333661.1"/>
</dbReference>
<feature type="compositionally biased region" description="Basic residues" evidence="10">
    <location>
        <begin position="102"/>
        <end position="118"/>
    </location>
</feature>
<dbReference type="STRING" id="597362.K5WXX9"/>
<evidence type="ECO:0000256" key="9">
    <source>
        <dbReference type="ARBA" id="ARBA00023242"/>
    </source>
</evidence>
<evidence type="ECO:0000256" key="8">
    <source>
        <dbReference type="ARBA" id="ARBA00022884"/>
    </source>
</evidence>
<reference evidence="13" key="1">
    <citation type="journal article" date="2012" name="Proc. Natl. Acad. Sci. U.S.A.">
        <title>Genome sequence of the button mushroom Agaricus bisporus reveals mechanisms governing adaptation to a humic-rich ecological niche.</title>
        <authorList>
            <person name="Morin E."/>
            <person name="Kohler A."/>
            <person name="Baker A.R."/>
            <person name="Foulongne-Oriol M."/>
            <person name="Lombard V."/>
            <person name="Nagy L.G."/>
            <person name="Ohm R.A."/>
            <person name="Patyshakuliyeva A."/>
            <person name="Brun A."/>
            <person name="Aerts A.L."/>
            <person name="Bailey A.M."/>
            <person name="Billette C."/>
            <person name="Coutinho P.M."/>
            <person name="Deakin G."/>
            <person name="Doddapaneni H."/>
            <person name="Floudas D."/>
            <person name="Grimwood J."/>
            <person name="Hilden K."/>
            <person name="Kuees U."/>
            <person name="LaButti K.M."/>
            <person name="Lapidus A."/>
            <person name="Lindquist E.A."/>
            <person name="Lucas S.M."/>
            <person name="Murat C."/>
            <person name="Riley R.W."/>
            <person name="Salamov A.A."/>
            <person name="Schmutz J."/>
            <person name="Subramanian V."/>
            <person name="Woesten H.A.B."/>
            <person name="Xu J."/>
            <person name="Eastwood D.C."/>
            <person name="Foster G.D."/>
            <person name="Sonnenberg A.S."/>
            <person name="Cullen D."/>
            <person name="de Vries R.P."/>
            <person name="Lundell T."/>
            <person name="Hibbett D.S."/>
            <person name="Henrissat B."/>
            <person name="Burton K.S."/>
            <person name="Kerrigan R.W."/>
            <person name="Challen M.P."/>
            <person name="Grigoriev I.V."/>
            <person name="Martin F."/>
        </authorList>
    </citation>
    <scope>NUCLEOTIDE SEQUENCE [LARGE SCALE GENOMIC DNA]</scope>
    <source>
        <strain evidence="13">JB137-S8 / ATCC MYA-4627 / FGSC 10392</strain>
    </source>
</reference>
<evidence type="ECO:0000313" key="12">
    <source>
        <dbReference type="EMBL" id="EKM75663.1"/>
    </source>
</evidence>
<keyword evidence="8" id="KW-0694">RNA-binding</keyword>
<dbReference type="GO" id="GO:0003723">
    <property type="term" value="F:RNA binding"/>
    <property type="evidence" value="ECO:0007669"/>
    <property type="project" value="UniProtKB-KW"/>
</dbReference>
<dbReference type="PANTHER" id="PTHR13403">
    <property type="entry name" value="SNURPORTIN1 RNUT1 PROTEIN RNA, U TRANSPORTER 1"/>
    <property type="match status" value="1"/>
</dbReference>
<proteinExistence type="inferred from homology"/>
<organism evidence="12 13">
    <name type="scientific">Agaricus bisporus var. burnettii (strain JB137-S8 / ATCC MYA-4627 / FGSC 10392)</name>
    <name type="common">White button mushroom</name>
    <dbReference type="NCBI Taxonomy" id="597362"/>
    <lineage>
        <taxon>Eukaryota</taxon>
        <taxon>Fungi</taxon>
        <taxon>Dikarya</taxon>
        <taxon>Basidiomycota</taxon>
        <taxon>Agaricomycotina</taxon>
        <taxon>Agaricomycetes</taxon>
        <taxon>Agaricomycetidae</taxon>
        <taxon>Agaricales</taxon>
        <taxon>Agaricineae</taxon>
        <taxon>Agaricaceae</taxon>
        <taxon>Agaricus</taxon>
    </lineage>
</organism>
<dbReference type="HOGENOM" id="CLU_048922_0_0_1"/>
<dbReference type="InterPro" id="IPR047857">
    <property type="entry name" value="Snurportin1_C"/>
</dbReference>
<dbReference type="GO" id="GO:0061015">
    <property type="term" value="P:snRNA import into nucleus"/>
    <property type="evidence" value="ECO:0007669"/>
    <property type="project" value="InterPro"/>
</dbReference>
<dbReference type="GeneID" id="18827588"/>
<evidence type="ECO:0000256" key="5">
    <source>
        <dbReference type="ARBA" id="ARBA00016034"/>
    </source>
</evidence>
<dbReference type="AlphaFoldDB" id="K5WXX9"/>
<dbReference type="GO" id="GO:0005737">
    <property type="term" value="C:cytoplasm"/>
    <property type="evidence" value="ECO:0007669"/>
    <property type="project" value="UniProtKB-SubCell"/>
</dbReference>
<sequence length="417" mass="47158">MERKKVFKQPLVVSQHDRRQHALQLQKARQQRRAQRFDSARQLDRFADLSLDNDDDDDDDDDGPSDFTPGSIAAYASMIEPYQPPNAISGTLKPDTSTPPKPKNRKRHKKKNKNKKNSKWADQCMYAELLEMSEDNPWSDIDGLPDNLESAWVALGPVPAGKRCLAVTHQSSGIAGVVPNTTLRSRLLGKILIQRFPSNLPPLTILDCILDANWRDNGILHILDVVKWKGQNICDCEAPFRFWWRDTRLAELGPSSLVPAPYTKTRADHYQFPYPTKFMSIPYYTDTTLSTLYRHILPIVRTSRSFTIDIPNLPPHDDMDVESPLFTFGSNQNESSVTMNSRVVTVSSDGLLLYVAEAIYESGTSPLSTWIPLVSYDDGDSKEPRARESDGPLDVFERLLCRRLQKQGGQVVEVEMG</sequence>
<keyword evidence="6" id="KW-0813">Transport</keyword>
<evidence type="ECO:0000259" key="11">
    <source>
        <dbReference type="Pfam" id="PF21974"/>
    </source>
</evidence>
<dbReference type="EMBL" id="JH971410">
    <property type="protein sequence ID" value="EKM75663.1"/>
    <property type="molecule type" value="Genomic_DNA"/>
</dbReference>
<dbReference type="OMA" id="FRLWWRD"/>
<feature type="compositionally biased region" description="Polar residues" evidence="10">
    <location>
        <begin position="86"/>
        <end position="98"/>
    </location>
</feature>
<dbReference type="PANTHER" id="PTHR13403:SF6">
    <property type="entry name" value="SNURPORTIN-1"/>
    <property type="match status" value="1"/>
</dbReference>
<keyword evidence="7" id="KW-0963">Cytoplasm</keyword>
<feature type="compositionally biased region" description="Acidic residues" evidence="10">
    <location>
        <begin position="51"/>
        <end position="64"/>
    </location>
</feature>
<evidence type="ECO:0000256" key="2">
    <source>
        <dbReference type="ARBA" id="ARBA00004123"/>
    </source>
</evidence>
<dbReference type="KEGG" id="abp:AGABI1DRAFT132055"/>
<evidence type="ECO:0000256" key="7">
    <source>
        <dbReference type="ARBA" id="ARBA00022490"/>
    </source>
</evidence>
<evidence type="ECO:0000256" key="10">
    <source>
        <dbReference type="SAM" id="MobiDB-lite"/>
    </source>
</evidence>
<dbReference type="Pfam" id="PF21974">
    <property type="entry name" value="SPN1_m3Gcap_bd"/>
    <property type="match status" value="1"/>
</dbReference>
<gene>
    <name evidence="12" type="ORF">AGABI1DRAFT_132055</name>
</gene>
<protein>
    <recommendedName>
        <fullName evidence="5">Snurportin-1</fullName>
    </recommendedName>
</protein>
<dbReference type="eggNOG" id="KOG3132">
    <property type="taxonomic scope" value="Eukaryota"/>
</dbReference>
<evidence type="ECO:0000256" key="6">
    <source>
        <dbReference type="ARBA" id="ARBA00022448"/>
    </source>
</evidence>
<dbReference type="Proteomes" id="UP000008493">
    <property type="component" value="Unassembled WGS sequence"/>
</dbReference>
<dbReference type="InParanoid" id="K5WXX9"/>
<comment type="function">
    <text evidence="1">Functions as an U snRNP-specific nuclear import adapter. Involved in the trimethylguanosine (m3G)-cap-dependent nuclear import of U snRNPs. Binds specifically to the terminal m3G-cap U snRNAs.</text>
</comment>
<evidence type="ECO:0000256" key="3">
    <source>
        <dbReference type="ARBA" id="ARBA00004496"/>
    </source>
</evidence>
<feature type="compositionally biased region" description="Basic and acidic residues" evidence="10">
    <location>
        <begin position="35"/>
        <end position="47"/>
    </location>
</feature>
<keyword evidence="13" id="KW-1185">Reference proteome</keyword>
<feature type="domain" description="Snurportin-1 m3G cap-binding" evidence="11">
    <location>
        <begin position="143"/>
        <end position="251"/>
    </location>
</feature>
<evidence type="ECO:0000256" key="1">
    <source>
        <dbReference type="ARBA" id="ARBA00003975"/>
    </source>
</evidence>
<name>K5WXX9_AGABU</name>
<dbReference type="Gene3D" id="3.30.470.30">
    <property type="entry name" value="DNA ligase/mRNA capping enzyme"/>
    <property type="match status" value="1"/>
</dbReference>
<evidence type="ECO:0000313" key="13">
    <source>
        <dbReference type="Proteomes" id="UP000008493"/>
    </source>
</evidence>
<evidence type="ECO:0000256" key="4">
    <source>
        <dbReference type="ARBA" id="ARBA00007540"/>
    </source>
</evidence>
<feature type="region of interest" description="Disordered" evidence="10">
    <location>
        <begin position="1"/>
        <end position="71"/>
    </location>
</feature>
<accession>K5WXX9</accession>
<comment type="subcellular location">
    <subcellularLocation>
        <location evidence="3">Cytoplasm</location>
    </subcellularLocation>
    <subcellularLocation>
        <location evidence="2">Nucleus</location>
    </subcellularLocation>
</comment>
<comment type="similarity">
    <text evidence="4">Belongs to the snurportin family.</text>
</comment>
<keyword evidence="9" id="KW-0539">Nucleus</keyword>
<feature type="region of interest" description="Disordered" evidence="10">
    <location>
        <begin position="83"/>
        <end position="118"/>
    </location>
</feature>
<dbReference type="GO" id="GO:0005634">
    <property type="term" value="C:nucleus"/>
    <property type="evidence" value="ECO:0007669"/>
    <property type="project" value="UniProtKB-SubCell"/>
</dbReference>
<dbReference type="InterPro" id="IPR017336">
    <property type="entry name" value="Snurportin-1"/>
</dbReference>
<dbReference type="OrthoDB" id="10003593at2759"/>